<evidence type="ECO:0000313" key="1">
    <source>
        <dbReference type="EMBL" id="MCG9966048.1"/>
    </source>
</evidence>
<proteinExistence type="predicted"/>
<evidence type="ECO:0000313" key="2">
    <source>
        <dbReference type="Proteomes" id="UP000829384"/>
    </source>
</evidence>
<comment type="caution">
    <text evidence="1">The sequence shown here is derived from an EMBL/GenBank/DDBJ whole genome shotgun (WGS) entry which is preliminary data.</text>
</comment>
<name>A0ABS9R0C2_9GAMM</name>
<organism evidence="1 2">
    <name type="scientific">Shewanella cutis</name>
    <dbReference type="NCBI Taxonomy" id="2766780"/>
    <lineage>
        <taxon>Bacteria</taxon>
        <taxon>Pseudomonadati</taxon>
        <taxon>Pseudomonadota</taxon>
        <taxon>Gammaproteobacteria</taxon>
        <taxon>Alteromonadales</taxon>
        <taxon>Shewanellaceae</taxon>
        <taxon>Shewanella</taxon>
    </lineage>
</organism>
<dbReference type="RefSeq" id="WP_240132502.1">
    <property type="nucleotide sequence ID" value="NZ_JACSDI010000023.1"/>
</dbReference>
<keyword evidence="2" id="KW-1185">Reference proteome</keyword>
<dbReference type="Proteomes" id="UP000829384">
    <property type="component" value="Unassembled WGS sequence"/>
</dbReference>
<dbReference type="EMBL" id="JACSDI010000023">
    <property type="protein sequence ID" value="MCG9966048.1"/>
    <property type="molecule type" value="Genomic_DNA"/>
</dbReference>
<accession>A0ABS9R0C2</accession>
<gene>
    <name evidence="1" type="ORF">H9J30_19320</name>
</gene>
<sequence length="86" mass="9945">MNSNQKIYSTAALDKIKKSQKLRDIYKLLNDGEEPSIEQLQTLRNRLNVNRSIPSIEFVGECVNAIPALHDLTLREFFDLKDLKNK</sequence>
<protein>
    <submittedName>
        <fullName evidence="1">Uncharacterized protein</fullName>
    </submittedName>
</protein>
<reference evidence="1 2" key="1">
    <citation type="submission" date="2020-08" db="EMBL/GenBank/DDBJ databases">
        <title>Whole genome sequence of Shewanella sp strain PS-2.</title>
        <authorList>
            <person name="Das S.K."/>
        </authorList>
    </citation>
    <scope>NUCLEOTIDE SEQUENCE [LARGE SCALE GENOMIC DNA]</scope>
    <source>
        <strain evidence="1 2">PS-2</strain>
    </source>
</reference>